<keyword evidence="1" id="KW-0812">Transmembrane</keyword>
<dbReference type="AlphaFoldDB" id="A0A6A5GN89"/>
<evidence type="ECO:0000256" key="1">
    <source>
        <dbReference type="SAM" id="Phobius"/>
    </source>
</evidence>
<feature type="transmembrane region" description="Helical" evidence="1">
    <location>
        <begin position="77"/>
        <end position="97"/>
    </location>
</feature>
<proteinExistence type="predicted"/>
<dbReference type="EMBL" id="WUAV01000004">
    <property type="protein sequence ID" value="KAF1756114.1"/>
    <property type="molecule type" value="Genomic_DNA"/>
</dbReference>
<dbReference type="KEGG" id="crq:GCK72_012567"/>
<sequence length="98" mass="10703">MRAFYLVLVILTIGLHASSLKPIPRWVIMSGCPDCDYCLILNGTVSPYWCVEDLAALPDFVRLSLGLPLDTTTMAPISASSSILGFLLVMIVVLNVIY</sequence>
<dbReference type="GeneID" id="78775541"/>
<evidence type="ECO:0000313" key="2">
    <source>
        <dbReference type="EMBL" id="KAF1756114.1"/>
    </source>
</evidence>
<comment type="caution">
    <text evidence="2">The sequence shown here is derived from an EMBL/GenBank/DDBJ whole genome shotgun (WGS) entry which is preliminary data.</text>
</comment>
<dbReference type="CTD" id="78775541"/>
<gene>
    <name evidence="2" type="ORF">GCK72_012567</name>
</gene>
<dbReference type="RefSeq" id="XP_053583984.1">
    <property type="nucleotide sequence ID" value="XM_053729212.1"/>
</dbReference>
<keyword evidence="1" id="KW-0472">Membrane</keyword>
<evidence type="ECO:0000313" key="3">
    <source>
        <dbReference type="Proteomes" id="UP000483820"/>
    </source>
</evidence>
<accession>A0A6A5GN89</accession>
<protein>
    <submittedName>
        <fullName evidence="2">Uncharacterized protein</fullName>
    </submittedName>
</protein>
<dbReference type="Proteomes" id="UP000483820">
    <property type="component" value="Chromosome IV"/>
</dbReference>
<name>A0A6A5GN89_CAERE</name>
<reference evidence="2 3" key="1">
    <citation type="submission" date="2019-12" db="EMBL/GenBank/DDBJ databases">
        <title>Chromosome-level assembly of the Caenorhabditis remanei genome.</title>
        <authorList>
            <person name="Teterina A.A."/>
            <person name="Willis J.H."/>
            <person name="Phillips P.C."/>
        </authorList>
    </citation>
    <scope>NUCLEOTIDE SEQUENCE [LARGE SCALE GENOMIC DNA]</scope>
    <source>
        <strain evidence="2 3">PX506</strain>
        <tissue evidence="2">Whole organism</tissue>
    </source>
</reference>
<organism evidence="2 3">
    <name type="scientific">Caenorhabditis remanei</name>
    <name type="common">Caenorhabditis vulgaris</name>
    <dbReference type="NCBI Taxonomy" id="31234"/>
    <lineage>
        <taxon>Eukaryota</taxon>
        <taxon>Metazoa</taxon>
        <taxon>Ecdysozoa</taxon>
        <taxon>Nematoda</taxon>
        <taxon>Chromadorea</taxon>
        <taxon>Rhabditida</taxon>
        <taxon>Rhabditina</taxon>
        <taxon>Rhabditomorpha</taxon>
        <taxon>Rhabditoidea</taxon>
        <taxon>Rhabditidae</taxon>
        <taxon>Peloderinae</taxon>
        <taxon>Caenorhabditis</taxon>
    </lineage>
</organism>
<keyword evidence="1" id="KW-1133">Transmembrane helix</keyword>